<accession>A0A069SKQ5</accession>
<organism evidence="4 5">
    <name type="scientific">Phocaeicola vulgatus str. 3975 RP4</name>
    <dbReference type="NCBI Taxonomy" id="1339352"/>
    <lineage>
        <taxon>Bacteria</taxon>
        <taxon>Pseudomonadati</taxon>
        <taxon>Bacteroidota</taxon>
        <taxon>Bacteroidia</taxon>
        <taxon>Bacteroidales</taxon>
        <taxon>Bacteroidaceae</taxon>
        <taxon>Phocaeicola</taxon>
    </lineage>
</organism>
<dbReference type="EMBL" id="JNHM01000018">
    <property type="protein sequence ID" value="KDS55002.1"/>
    <property type="molecule type" value="Genomic_DNA"/>
</dbReference>
<dbReference type="InterPro" id="IPR016181">
    <property type="entry name" value="Acyl_CoA_acyltransferase"/>
</dbReference>
<keyword evidence="1 4" id="KW-0808">Transferase</keyword>
<sequence>MTEIVEVKDFIPAYTDAVQKLLEQLTNRPVKLTGTTLRKIISQENTHLFFLLADQEIAGMLTVGIYHSPTGGKAWIEDVVVDEKYRGQGLSKQLVTHAVRFVKEQGIPLIMLTSNPTRIAANKLYQKLGFEQKQTNVYRMNLE</sequence>
<dbReference type="CDD" id="cd04301">
    <property type="entry name" value="NAT_SF"/>
    <property type="match status" value="1"/>
</dbReference>
<dbReference type="InterPro" id="IPR000182">
    <property type="entry name" value="GNAT_dom"/>
</dbReference>
<name>A0A069SKQ5_PHOVU</name>
<dbReference type="RefSeq" id="WP_005845438.1">
    <property type="nucleotide sequence ID" value="NZ_JNHM01000018.1"/>
</dbReference>
<comment type="caution">
    <text evidence="4">The sequence shown here is derived from an EMBL/GenBank/DDBJ whole genome shotgun (WGS) entry which is preliminary data.</text>
</comment>
<reference evidence="4 5" key="1">
    <citation type="submission" date="2014-04" db="EMBL/GenBank/DDBJ databases">
        <authorList>
            <person name="Sears C."/>
            <person name="Carroll K."/>
            <person name="Sack B.R."/>
            <person name="Qadri F."/>
            <person name="Myers L.L."/>
            <person name="Chung G.-T."/>
            <person name="Escheverria P."/>
            <person name="Fraser C.M."/>
            <person name="Sadzewicz L."/>
            <person name="Shefchek K.A."/>
            <person name="Tallon L."/>
            <person name="Das S.P."/>
            <person name="Daugherty S."/>
            <person name="Mongodin E.F."/>
        </authorList>
    </citation>
    <scope>NUCLEOTIDE SEQUENCE [LARGE SCALE GENOMIC DNA]</scope>
    <source>
        <strain evidence="4 5">3975 RP4</strain>
    </source>
</reference>
<feature type="domain" description="N-acetyltransferase" evidence="3">
    <location>
        <begin position="5"/>
        <end position="143"/>
    </location>
</feature>
<evidence type="ECO:0000313" key="5">
    <source>
        <dbReference type="Proteomes" id="UP000027661"/>
    </source>
</evidence>
<keyword evidence="2" id="KW-0012">Acyltransferase</keyword>
<evidence type="ECO:0000313" key="4">
    <source>
        <dbReference type="EMBL" id="KDS55002.1"/>
    </source>
</evidence>
<dbReference type="GO" id="GO:0016747">
    <property type="term" value="F:acyltransferase activity, transferring groups other than amino-acyl groups"/>
    <property type="evidence" value="ECO:0007669"/>
    <property type="project" value="InterPro"/>
</dbReference>
<dbReference type="PATRIC" id="fig|1339352.3.peg.1391"/>
<dbReference type="PANTHER" id="PTHR43877">
    <property type="entry name" value="AMINOALKYLPHOSPHONATE N-ACETYLTRANSFERASE-RELATED-RELATED"/>
    <property type="match status" value="1"/>
</dbReference>
<gene>
    <name evidence="4" type="ORF">M099_1439</name>
</gene>
<dbReference type="Proteomes" id="UP000027661">
    <property type="component" value="Unassembled WGS sequence"/>
</dbReference>
<dbReference type="Gene3D" id="3.40.630.30">
    <property type="match status" value="1"/>
</dbReference>
<dbReference type="InterPro" id="IPR050832">
    <property type="entry name" value="Bact_Acetyltransf"/>
</dbReference>
<dbReference type="Pfam" id="PF00583">
    <property type="entry name" value="Acetyltransf_1"/>
    <property type="match status" value="1"/>
</dbReference>
<dbReference type="SUPFAM" id="SSF55729">
    <property type="entry name" value="Acyl-CoA N-acyltransferases (Nat)"/>
    <property type="match status" value="1"/>
</dbReference>
<protein>
    <submittedName>
        <fullName evidence="4">Acetyltransferase family protein</fullName>
    </submittedName>
</protein>
<dbReference type="AlphaFoldDB" id="A0A069SKQ5"/>
<evidence type="ECO:0000256" key="2">
    <source>
        <dbReference type="ARBA" id="ARBA00023315"/>
    </source>
</evidence>
<evidence type="ECO:0000256" key="1">
    <source>
        <dbReference type="ARBA" id="ARBA00022679"/>
    </source>
</evidence>
<evidence type="ECO:0000259" key="3">
    <source>
        <dbReference type="PROSITE" id="PS51186"/>
    </source>
</evidence>
<dbReference type="PROSITE" id="PS51186">
    <property type="entry name" value="GNAT"/>
    <property type="match status" value="1"/>
</dbReference>
<proteinExistence type="predicted"/>